<dbReference type="PANTHER" id="PTHR43734">
    <property type="entry name" value="PHYTOENE DESATURASE"/>
    <property type="match status" value="1"/>
</dbReference>
<evidence type="ECO:0000259" key="7">
    <source>
        <dbReference type="Pfam" id="PF01593"/>
    </source>
</evidence>
<dbReference type="Pfam" id="PF01593">
    <property type="entry name" value="Amino_oxidase"/>
    <property type="match status" value="1"/>
</dbReference>
<dbReference type="Gene3D" id="3.50.50.60">
    <property type="entry name" value="FAD/NAD(P)-binding domain"/>
    <property type="match status" value="2"/>
</dbReference>
<feature type="region of interest" description="Disordered" evidence="6">
    <location>
        <begin position="1"/>
        <end position="21"/>
    </location>
</feature>
<protein>
    <submittedName>
        <fullName evidence="8">Phytoene desaturase</fullName>
    </submittedName>
</protein>
<dbReference type="PANTHER" id="PTHR43734:SF7">
    <property type="entry name" value="4,4'-DIAPONEUROSPORENE OXYGENASE"/>
    <property type="match status" value="1"/>
</dbReference>
<dbReference type="GO" id="GO:0016117">
    <property type="term" value="P:carotenoid biosynthetic process"/>
    <property type="evidence" value="ECO:0007669"/>
    <property type="project" value="UniProtKB-KW"/>
</dbReference>
<gene>
    <name evidence="8" type="primary">crtI</name>
    <name evidence="8" type="ORF">ENE75_13310</name>
</gene>
<comment type="similarity">
    <text evidence="2 5">Belongs to the carotenoid/retinoid oxidoreductase family.</text>
</comment>
<evidence type="ECO:0000256" key="2">
    <source>
        <dbReference type="ARBA" id="ARBA00006046"/>
    </source>
</evidence>
<proteinExistence type="inferred from homology"/>
<name>A0A3S2WTV1_9BURK</name>
<dbReference type="GO" id="GO:0016491">
    <property type="term" value="F:oxidoreductase activity"/>
    <property type="evidence" value="ECO:0007669"/>
    <property type="project" value="UniProtKB-KW"/>
</dbReference>
<dbReference type="InterPro" id="IPR036188">
    <property type="entry name" value="FAD/NAD-bd_sf"/>
</dbReference>
<dbReference type="AlphaFoldDB" id="A0A3S2WTV1"/>
<dbReference type="NCBIfam" id="NF045637">
    <property type="entry name" value="carotdesatCrtDProt"/>
    <property type="match status" value="1"/>
</dbReference>
<evidence type="ECO:0000256" key="6">
    <source>
        <dbReference type="SAM" id="MobiDB-lite"/>
    </source>
</evidence>
<keyword evidence="3 5" id="KW-0125">Carotenoid biosynthesis</keyword>
<organism evidence="8 9">
    <name type="scientific">Rubrivivax albus</name>
    <dbReference type="NCBI Taxonomy" id="2499835"/>
    <lineage>
        <taxon>Bacteria</taxon>
        <taxon>Pseudomonadati</taxon>
        <taxon>Pseudomonadota</taxon>
        <taxon>Betaproteobacteria</taxon>
        <taxon>Burkholderiales</taxon>
        <taxon>Sphaerotilaceae</taxon>
        <taxon>Rubrivivax</taxon>
    </lineage>
</organism>
<evidence type="ECO:0000256" key="4">
    <source>
        <dbReference type="ARBA" id="ARBA00023002"/>
    </source>
</evidence>
<keyword evidence="9" id="KW-1185">Reference proteome</keyword>
<dbReference type="NCBIfam" id="TIGR02734">
    <property type="entry name" value="crtI_fam"/>
    <property type="match status" value="1"/>
</dbReference>
<evidence type="ECO:0000313" key="8">
    <source>
        <dbReference type="EMBL" id="RVT50791.1"/>
    </source>
</evidence>
<evidence type="ECO:0000256" key="5">
    <source>
        <dbReference type="RuleBase" id="RU362075"/>
    </source>
</evidence>
<accession>A0A3S2WTV1</accession>
<dbReference type="Proteomes" id="UP000288178">
    <property type="component" value="Unassembled WGS sequence"/>
</dbReference>
<dbReference type="InterPro" id="IPR054841">
    <property type="entry name" value="carotdesatCrtD"/>
</dbReference>
<comment type="pathway">
    <text evidence="1 5">Carotenoid biosynthesis.</text>
</comment>
<evidence type="ECO:0000256" key="1">
    <source>
        <dbReference type="ARBA" id="ARBA00004829"/>
    </source>
</evidence>
<dbReference type="OrthoDB" id="9774675at2"/>
<comment type="caution">
    <text evidence="8">The sequence shown here is derived from an EMBL/GenBank/DDBJ whole genome shotgun (WGS) entry which is preliminary data.</text>
</comment>
<evidence type="ECO:0000256" key="3">
    <source>
        <dbReference type="ARBA" id="ARBA00022746"/>
    </source>
</evidence>
<dbReference type="InterPro" id="IPR014105">
    <property type="entry name" value="Carotenoid/retinoid_OxRdtase"/>
</dbReference>
<sequence length="565" mass="60172">MPDRVPTGRRHAPRWAGDGSANRCSCASRRWPWPGIGRGVTLARSEPRVVVVGAGIGGLVSALLLAHQGVAVTLVESASGPGGKMHRLRVDGADVDAGPTVLTMRWVFEEILAAVGATLADLPALTRLDVLARHAWRGHAQTLDLYADAARSVEAVGDFAGAAEARRFEAFCREVRTVYRTLETPYLRSARPDFFGMVRSLGPSGLGTLSGLGPFATLWQTLGRHFRDPRLRQLFARYATYCGASPWQAPATLELVAQVEMDGVWTVDGGMHALARRMADLAAARGAVLRWHSPVQRILLDGGRACGVQLASGETLAADAVLFNGDPQALVQGLLGDAVRRAVPAVPAAQRSLSAVTWAVHAPTSGFELAHHNVFFDDDYASEFDDIFRHRRLPRQGTVYVCAQDRGQGAGPDRGAAERLLCLVNAPADGDHRSFDDVEVDPCEFRSLGLMRACGLRIGATHRQVRRTTPQDFARRFPATGGALYGQATHGWMTLFRRPGAASAVPGLFLAGGGVHPGPGVPMAALSGQRAASALMAHLASTRRWHPVATSGGTSTPSATTVATP</sequence>
<keyword evidence="4 5" id="KW-0560">Oxidoreductase</keyword>
<feature type="domain" description="Amine oxidase" evidence="7">
    <location>
        <begin position="56"/>
        <end position="535"/>
    </location>
</feature>
<evidence type="ECO:0000313" key="9">
    <source>
        <dbReference type="Proteomes" id="UP000288178"/>
    </source>
</evidence>
<reference evidence="8 9" key="1">
    <citation type="submission" date="2019-01" db="EMBL/GenBank/DDBJ databases">
        <authorList>
            <person name="Chen W.-M."/>
        </authorList>
    </citation>
    <scope>NUCLEOTIDE SEQUENCE [LARGE SCALE GENOMIC DNA]</scope>
    <source>
        <strain evidence="8 9">ICH-3</strain>
    </source>
</reference>
<dbReference type="EMBL" id="SACT01000004">
    <property type="protein sequence ID" value="RVT50791.1"/>
    <property type="molecule type" value="Genomic_DNA"/>
</dbReference>
<dbReference type="SUPFAM" id="SSF51905">
    <property type="entry name" value="FAD/NAD(P)-binding domain"/>
    <property type="match status" value="1"/>
</dbReference>
<dbReference type="InterPro" id="IPR002937">
    <property type="entry name" value="Amino_oxidase"/>
</dbReference>